<evidence type="ECO:0000313" key="9">
    <source>
        <dbReference type="Proteomes" id="UP000186819"/>
    </source>
</evidence>
<name>A0A1N7CCI5_9RHOO</name>
<evidence type="ECO:0000256" key="5">
    <source>
        <dbReference type="RuleBase" id="RU362066"/>
    </source>
</evidence>
<dbReference type="Pfam" id="PF07195">
    <property type="entry name" value="FliD_C"/>
    <property type="match status" value="1"/>
</dbReference>
<dbReference type="InterPro" id="IPR003481">
    <property type="entry name" value="FliD_N"/>
</dbReference>
<evidence type="ECO:0000256" key="1">
    <source>
        <dbReference type="ARBA" id="ARBA00009764"/>
    </source>
</evidence>
<keyword evidence="8" id="KW-0969">Cilium</keyword>
<keyword evidence="8" id="KW-0282">Flagellum</keyword>
<dbReference type="OrthoDB" id="5980200at2"/>
<accession>A0A1N7CCI5</accession>
<dbReference type="GO" id="GO:0007155">
    <property type="term" value="P:cell adhesion"/>
    <property type="evidence" value="ECO:0007669"/>
    <property type="project" value="InterPro"/>
</dbReference>
<dbReference type="GO" id="GO:0009421">
    <property type="term" value="C:bacterial-type flagellum filament cap"/>
    <property type="evidence" value="ECO:0007669"/>
    <property type="project" value="InterPro"/>
</dbReference>
<evidence type="ECO:0000256" key="4">
    <source>
        <dbReference type="ARBA" id="ARBA00023143"/>
    </source>
</evidence>
<comment type="subunit">
    <text evidence="2 5">Homopentamer.</text>
</comment>
<dbReference type="Proteomes" id="UP000186819">
    <property type="component" value="Unassembled WGS sequence"/>
</dbReference>
<keyword evidence="4 5" id="KW-0975">Bacterial flagellum</keyword>
<evidence type="ECO:0000313" key="8">
    <source>
        <dbReference type="EMBL" id="SIR61290.1"/>
    </source>
</evidence>
<reference evidence="9" key="1">
    <citation type="submission" date="2017-01" db="EMBL/GenBank/DDBJ databases">
        <authorList>
            <person name="Varghese N."/>
            <person name="Submissions S."/>
        </authorList>
    </citation>
    <scope>NUCLEOTIDE SEQUENCE [LARGE SCALE GENOMIC DNA]</scope>
    <source>
        <strain evidence="9">ATCC 51758</strain>
    </source>
</reference>
<dbReference type="InterPro" id="IPR010809">
    <property type="entry name" value="FliD_C"/>
</dbReference>
<comment type="subcellular location">
    <subcellularLocation>
        <location evidence="5">Secreted</location>
    </subcellularLocation>
    <subcellularLocation>
        <location evidence="5">Bacterial flagellum</location>
    </subcellularLocation>
</comment>
<organism evidence="8 9">
    <name type="scientific">Aromatoleum tolulyticum</name>
    <dbReference type="NCBI Taxonomy" id="34027"/>
    <lineage>
        <taxon>Bacteria</taxon>
        <taxon>Pseudomonadati</taxon>
        <taxon>Pseudomonadota</taxon>
        <taxon>Betaproteobacteria</taxon>
        <taxon>Rhodocyclales</taxon>
        <taxon>Rhodocyclaceae</taxon>
        <taxon>Aromatoleum</taxon>
    </lineage>
</organism>
<keyword evidence="9" id="KW-1185">Reference proteome</keyword>
<feature type="domain" description="Flagellar hook-associated protein 2 C-terminal" evidence="7">
    <location>
        <begin position="234"/>
        <end position="456"/>
    </location>
</feature>
<comment type="similarity">
    <text evidence="1 5">Belongs to the FliD family.</text>
</comment>
<dbReference type="GO" id="GO:0009424">
    <property type="term" value="C:bacterial-type flagellum hook"/>
    <property type="evidence" value="ECO:0007669"/>
    <property type="project" value="UniProtKB-UniRule"/>
</dbReference>
<keyword evidence="5" id="KW-0964">Secreted</keyword>
<feature type="domain" description="Flagellar hook-associated protein 2 N-terminal" evidence="6">
    <location>
        <begin position="10"/>
        <end position="106"/>
    </location>
</feature>
<comment type="function">
    <text evidence="5">Required for morphogenesis and for the elongation of the flagellar filament by facilitating polymerization of the flagellin monomers at the tip of growing filament. Forms a capping structure, which prevents flagellin subunits (transported through the central channel of the flagellum) from leaking out without polymerization at the distal end.</text>
</comment>
<evidence type="ECO:0000256" key="3">
    <source>
        <dbReference type="ARBA" id="ARBA00023054"/>
    </source>
</evidence>
<dbReference type="AlphaFoldDB" id="A0A1N7CCI5"/>
<evidence type="ECO:0000256" key="2">
    <source>
        <dbReference type="ARBA" id="ARBA00011255"/>
    </source>
</evidence>
<keyword evidence="8" id="KW-0966">Cell projection</keyword>
<dbReference type="RefSeq" id="WP_076604326.1">
    <property type="nucleotide sequence ID" value="NZ_FTMD01000023.1"/>
</dbReference>
<protein>
    <recommendedName>
        <fullName evidence="5">Flagellar hook-associated protein 2</fullName>
        <shortName evidence="5">HAP2</shortName>
    </recommendedName>
    <alternativeName>
        <fullName evidence="5">Flagellar cap protein</fullName>
    </alternativeName>
</protein>
<dbReference type="GO" id="GO:0005576">
    <property type="term" value="C:extracellular region"/>
    <property type="evidence" value="ECO:0007669"/>
    <property type="project" value="UniProtKB-SubCell"/>
</dbReference>
<dbReference type="STRING" id="34027.SAMN05421829_12340"/>
<dbReference type="EMBL" id="FTMD01000023">
    <property type="protein sequence ID" value="SIR61290.1"/>
    <property type="molecule type" value="Genomic_DNA"/>
</dbReference>
<keyword evidence="3" id="KW-0175">Coiled coil</keyword>
<dbReference type="InterPro" id="IPR040026">
    <property type="entry name" value="FliD"/>
</dbReference>
<evidence type="ECO:0000259" key="6">
    <source>
        <dbReference type="Pfam" id="PF02465"/>
    </source>
</evidence>
<dbReference type="Pfam" id="PF02465">
    <property type="entry name" value="FliD_N"/>
    <property type="match status" value="1"/>
</dbReference>
<gene>
    <name evidence="8" type="ORF">SAMN05421829_12340</name>
</gene>
<sequence>MALTASGLGSGLDINGMVSQLMAVERQPLTALAKKEASFQSRLSAFGQIKSSLAALQTAAKALNDAAKFSATKATVGADAGFTATTAAGATTGNYSVLVGSLAAAQRVASNATTQFVPADGSVTPQTLDIRFGKMIDGAFVAGETISGTFTAGAGTTKTLSFTGKTIEELRDAINTADLGISANLVNNGTAKQLVITSKNTGADQAFSIGGSVGLSYDPATPAGSPTTTRIQSSQDAAFTVDGIAITRSSNTVSDVISGVTLALTKPTTTAASLTVASDKSGARSAIDAFVKAYNDTQTTLKNLTNYDAEKKAASALTGDSTARSVQSQVRSMVGGTLAGLGNVSRLTDIGITFQTDGKLSVDSAKLDAALQDPKLNVGAFFGGAGSVKGLAATISEGLDNFLASDGLLAGRTDGINASIKSIGKQREAFEARLEGIQKRYMAQFTALDAMVASMTQTSNYLTQQLANLPKIGE</sequence>
<evidence type="ECO:0000259" key="7">
    <source>
        <dbReference type="Pfam" id="PF07195"/>
    </source>
</evidence>
<proteinExistence type="inferred from homology"/>
<dbReference type="GO" id="GO:0071973">
    <property type="term" value="P:bacterial-type flagellum-dependent cell motility"/>
    <property type="evidence" value="ECO:0007669"/>
    <property type="project" value="TreeGrafter"/>
</dbReference>
<dbReference type="PANTHER" id="PTHR30288:SF0">
    <property type="entry name" value="FLAGELLAR HOOK-ASSOCIATED PROTEIN 2"/>
    <property type="match status" value="1"/>
</dbReference>
<dbReference type="PANTHER" id="PTHR30288">
    <property type="entry name" value="FLAGELLAR CAP/ASSEMBLY PROTEIN FLID"/>
    <property type="match status" value="1"/>
</dbReference>